<dbReference type="Proteomes" id="UP000193431">
    <property type="component" value="Chromosome"/>
</dbReference>
<reference evidence="2 3" key="1">
    <citation type="submission" date="2016-11" db="EMBL/GenBank/DDBJ databases">
        <title>Trade-off between light-utilization and light-protection in marine flavobacteria.</title>
        <authorList>
            <person name="Kumagai Y."/>
        </authorList>
    </citation>
    <scope>NUCLEOTIDE SEQUENCE [LARGE SCALE GENOMIC DNA]</scope>
    <source>
        <strain evidence="2 3">JCM 13191</strain>
    </source>
</reference>
<dbReference type="EMBL" id="CP019344">
    <property type="protein sequence ID" value="ARN78991.1"/>
    <property type="molecule type" value="Genomic_DNA"/>
</dbReference>
<keyword evidence="1" id="KW-0732">Signal</keyword>
<accession>A0A1W6MN26</accession>
<dbReference type="RefSeq" id="WP_085767793.1">
    <property type="nucleotide sequence ID" value="NZ_CP019344.1"/>
</dbReference>
<sequence length="303" mass="35603">MKTLLSSIVLSVVSLGAFAQDKMEQDAEAIKKMCGCYEVSFNFAETFQHVKDSLYKPSKNKVTGGLEWAQLVTDEDGMIQIQHLLQVGPPSQPMIVKHWRQDWMYENQDFYMYNADNEWSFVNKPKSEVEGQWTQKVYQVDDSPRYEGSATWVHVDGKSYWENTTPAPLPRREYTVRSDYNLTMRGNRQEITENGWIHDQDNQKIVREKGAEDVLIASEKGYNVYKRVDDSRCAAAQEWWKENYDKWEAVRDTWSAIYGRDKDLVLKEKHENKRLYDYLFNENLTEKKEIKKTIESFVESPAK</sequence>
<feature type="chain" id="PRO_5012619509" evidence="1">
    <location>
        <begin position="20"/>
        <end position="303"/>
    </location>
</feature>
<gene>
    <name evidence="2" type="ORF">BST97_13890</name>
</gene>
<dbReference type="AlphaFoldDB" id="A0A1W6MN26"/>
<dbReference type="STRING" id="331648.BST97_13890"/>
<dbReference type="OrthoDB" id="8564954at2"/>
<dbReference type="Pfam" id="PF20311">
    <property type="entry name" value="DUF6607"/>
    <property type="match status" value="1"/>
</dbReference>
<proteinExistence type="predicted"/>
<organism evidence="2 3">
    <name type="scientific">Nonlabens spongiae</name>
    <dbReference type="NCBI Taxonomy" id="331648"/>
    <lineage>
        <taxon>Bacteria</taxon>
        <taxon>Pseudomonadati</taxon>
        <taxon>Bacteroidota</taxon>
        <taxon>Flavobacteriia</taxon>
        <taxon>Flavobacteriales</taxon>
        <taxon>Flavobacteriaceae</taxon>
        <taxon>Nonlabens</taxon>
    </lineage>
</organism>
<evidence type="ECO:0000256" key="1">
    <source>
        <dbReference type="SAM" id="SignalP"/>
    </source>
</evidence>
<feature type="signal peptide" evidence="1">
    <location>
        <begin position="1"/>
        <end position="19"/>
    </location>
</feature>
<protein>
    <submittedName>
        <fullName evidence="2">Uncharacterized protein</fullName>
    </submittedName>
</protein>
<evidence type="ECO:0000313" key="3">
    <source>
        <dbReference type="Proteomes" id="UP000193431"/>
    </source>
</evidence>
<evidence type="ECO:0000313" key="2">
    <source>
        <dbReference type="EMBL" id="ARN78991.1"/>
    </source>
</evidence>
<dbReference type="InterPro" id="IPR046715">
    <property type="entry name" value="DUF6607"/>
</dbReference>
<name>A0A1W6MN26_9FLAO</name>
<keyword evidence="3" id="KW-1185">Reference proteome</keyword>